<dbReference type="Gene3D" id="3.30.70.920">
    <property type="match status" value="1"/>
</dbReference>
<organism evidence="5 6">
    <name type="scientific">Billgrantia montanilacus</name>
    <dbReference type="NCBI Taxonomy" id="2282305"/>
    <lineage>
        <taxon>Bacteria</taxon>
        <taxon>Pseudomonadati</taxon>
        <taxon>Pseudomonadota</taxon>
        <taxon>Gammaproteobacteria</taxon>
        <taxon>Oceanospirillales</taxon>
        <taxon>Halomonadaceae</taxon>
        <taxon>Billgrantia</taxon>
    </lineage>
</organism>
<keyword evidence="3 4" id="KW-0143">Chaperone</keyword>
<reference evidence="5 6" key="1">
    <citation type="submission" date="2018-07" db="EMBL/GenBank/DDBJ databases">
        <title>Halomonas montanilacus sp. nov., isolated from Lake Pengyan on Tibetan Plateau.</title>
        <authorList>
            <person name="Lu H."/>
            <person name="Xing P."/>
            <person name="Wu Q."/>
        </authorList>
    </citation>
    <scope>NUCLEOTIDE SEQUENCE [LARGE SCALE GENOMIC DNA]</scope>
    <source>
        <strain evidence="5 6">PYC7W</strain>
    </source>
</reference>
<dbReference type="GO" id="GO:0051224">
    <property type="term" value="P:negative regulation of protein transport"/>
    <property type="evidence" value="ECO:0007669"/>
    <property type="project" value="UniProtKB-UniRule"/>
</dbReference>
<dbReference type="Proteomes" id="UP000252405">
    <property type="component" value="Unassembled WGS sequence"/>
</dbReference>
<comment type="caution">
    <text evidence="5">The sequence shown here is derived from an EMBL/GenBank/DDBJ whole genome shotgun (WGS) entry which is preliminary data.</text>
</comment>
<keyword evidence="6" id="KW-1185">Reference proteome</keyword>
<dbReference type="EMBL" id="QPII01000011">
    <property type="protein sequence ID" value="RCV88167.1"/>
    <property type="molecule type" value="Genomic_DNA"/>
</dbReference>
<comment type="subunit">
    <text evidence="4">Interacts with the cytoplasmic NapA precursor.</text>
</comment>
<evidence type="ECO:0000256" key="2">
    <source>
        <dbReference type="ARBA" id="ARBA00022490"/>
    </source>
</evidence>
<dbReference type="PANTHER" id="PTHR38603">
    <property type="entry name" value="CHAPERONE NAPD"/>
    <property type="match status" value="1"/>
</dbReference>
<dbReference type="AlphaFoldDB" id="A0A368TV64"/>
<evidence type="ECO:0000313" key="6">
    <source>
        <dbReference type="Proteomes" id="UP000252405"/>
    </source>
</evidence>
<gene>
    <name evidence="4" type="primary">napD</name>
    <name evidence="5" type="ORF">DU505_14495</name>
</gene>
<dbReference type="RefSeq" id="WP_114479708.1">
    <property type="nucleotide sequence ID" value="NZ_QPII01000011.1"/>
</dbReference>
<evidence type="ECO:0000256" key="1">
    <source>
        <dbReference type="ARBA" id="ARBA00004496"/>
    </source>
</evidence>
<dbReference type="Pfam" id="PF03927">
    <property type="entry name" value="NapD"/>
    <property type="match status" value="1"/>
</dbReference>
<dbReference type="OrthoDB" id="5770785at2"/>
<comment type="similarity">
    <text evidence="4">Belongs to the NapD family.</text>
</comment>
<proteinExistence type="inferred from homology"/>
<evidence type="ECO:0000256" key="4">
    <source>
        <dbReference type="HAMAP-Rule" id="MF_02200"/>
    </source>
</evidence>
<dbReference type="PANTHER" id="PTHR38603:SF1">
    <property type="entry name" value="CHAPERONE NAPD"/>
    <property type="match status" value="1"/>
</dbReference>
<comment type="subcellular location">
    <subcellularLocation>
        <location evidence="1 4">Cytoplasm</location>
    </subcellularLocation>
</comment>
<comment type="function">
    <text evidence="4">Chaperone for NapA, the catalytic subunit of the periplasmic nitrate reductase. It binds directly and specifically to the twin-arginine signal peptide of NapA, preventing premature interaction with the Tat translocase and premature export.</text>
</comment>
<name>A0A368TV64_9GAMM</name>
<protein>
    <recommendedName>
        <fullName evidence="4">Chaperone NapD</fullName>
    </recommendedName>
    <alternativeName>
        <fullName evidence="4">NapA signal peptide-binding chaperone NapD</fullName>
    </alternativeName>
</protein>
<evidence type="ECO:0000256" key="3">
    <source>
        <dbReference type="ARBA" id="ARBA00023186"/>
    </source>
</evidence>
<dbReference type="InterPro" id="IPR005623">
    <property type="entry name" value="Chaperone_NapD_NO3_reduct"/>
</dbReference>
<keyword evidence="2 4" id="KW-0963">Cytoplasm</keyword>
<dbReference type="GO" id="GO:0005048">
    <property type="term" value="F:signal sequence binding"/>
    <property type="evidence" value="ECO:0007669"/>
    <property type="project" value="UniProtKB-UniRule"/>
</dbReference>
<sequence>MPNEALHIASLLVHARPEHRREVAQWLDDQPDSEVSADDPSGKLVVVVESEREARILELIDSVQMRPGVLGAALVYHQMLDPATADECADTVQQQASAEGMPT</sequence>
<evidence type="ECO:0000313" key="5">
    <source>
        <dbReference type="EMBL" id="RCV88167.1"/>
    </source>
</evidence>
<accession>A0A368TV64</accession>
<dbReference type="GO" id="GO:0005737">
    <property type="term" value="C:cytoplasm"/>
    <property type="evidence" value="ECO:0007669"/>
    <property type="project" value="UniProtKB-SubCell"/>
</dbReference>
<dbReference type="HAMAP" id="MF_02200">
    <property type="entry name" value="NapD"/>
    <property type="match status" value="1"/>
</dbReference>